<name>A0A8J5LA76_ZINOF</name>
<evidence type="ECO:0000256" key="1">
    <source>
        <dbReference type="ARBA" id="ARBA00022723"/>
    </source>
</evidence>
<dbReference type="InterPro" id="IPR022143">
    <property type="entry name" value="DUF3675"/>
</dbReference>
<sequence>MGEFMVCIDRLVGSESCIVPANGVVNGGFGGASPGEGEGGRAAVVVGCPGNINRSSRGKKKKDKEVGGRVVVECRICQEEGEEEDMEIPCACNGTLKFAHRKCIQRWCDKKGNITCEICNQAFGPNYTAPPIRPSSDVLAIDISSALEFLGISHVFQHSHAVNVGLNSYIENGLHINLVVDRPGFHVRYNADRMPGDDWDTLIDLRDPHFLAIAAAQQDLLNDYEDYATENANGIACCRVITLILMLLLLLRNILVVMKNIEMVQDISTLFNVNNFGVCWLFLTLLCNSPLLLSNTKLEEVADLTIDFHHEAFHPTVTRQLAKELAWLCVFRNSSALHRDRTPKVVLLK</sequence>
<accession>A0A8J5LA76</accession>
<dbReference type="Pfam" id="PF12906">
    <property type="entry name" value="RINGv"/>
    <property type="match status" value="1"/>
</dbReference>
<keyword evidence="2" id="KW-0863">Zinc-finger</keyword>
<dbReference type="Pfam" id="PF12428">
    <property type="entry name" value="DUF3675"/>
    <property type="match status" value="1"/>
</dbReference>
<proteinExistence type="predicted"/>
<evidence type="ECO:0000313" key="5">
    <source>
        <dbReference type="EMBL" id="KAG6520362.1"/>
    </source>
</evidence>
<evidence type="ECO:0000256" key="3">
    <source>
        <dbReference type="ARBA" id="ARBA00022833"/>
    </source>
</evidence>
<dbReference type="SUPFAM" id="SSF57850">
    <property type="entry name" value="RING/U-box"/>
    <property type="match status" value="1"/>
</dbReference>
<evidence type="ECO:0000313" key="6">
    <source>
        <dbReference type="Proteomes" id="UP000734854"/>
    </source>
</evidence>
<evidence type="ECO:0000259" key="4">
    <source>
        <dbReference type="PROSITE" id="PS51292"/>
    </source>
</evidence>
<dbReference type="InterPro" id="IPR033275">
    <property type="entry name" value="MARCH-like"/>
</dbReference>
<feature type="domain" description="RING-CH-type" evidence="4">
    <location>
        <begin position="66"/>
        <end position="126"/>
    </location>
</feature>
<dbReference type="InterPro" id="IPR011016">
    <property type="entry name" value="Znf_RING-CH"/>
</dbReference>
<dbReference type="GO" id="GO:0004842">
    <property type="term" value="F:ubiquitin-protein transferase activity"/>
    <property type="evidence" value="ECO:0007669"/>
    <property type="project" value="TreeGrafter"/>
</dbReference>
<dbReference type="Gene3D" id="3.30.40.10">
    <property type="entry name" value="Zinc/RING finger domain, C3HC4 (zinc finger)"/>
    <property type="match status" value="1"/>
</dbReference>
<dbReference type="PANTHER" id="PTHR23012">
    <property type="entry name" value="RING/FYVE/PHD ZINC FINGER DOMAIN-CONTAINING"/>
    <property type="match status" value="1"/>
</dbReference>
<dbReference type="EMBL" id="JACMSC010000005">
    <property type="protein sequence ID" value="KAG6520362.1"/>
    <property type="molecule type" value="Genomic_DNA"/>
</dbReference>
<dbReference type="SMART" id="SM00744">
    <property type="entry name" value="RINGv"/>
    <property type="match status" value="1"/>
</dbReference>
<dbReference type="AlphaFoldDB" id="A0A8J5LA76"/>
<dbReference type="CDD" id="cd16495">
    <property type="entry name" value="RING_CH-C4HC3_MARCH"/>
    <property type="match status" value="1"/>
</dbReference>
<organism evidence="5 6">
    <name type="scientific">Zingiber officinale</name>
    <name type="common">Ginger</name>
    <name type="synonym">Amomum zingiber</name>
    <dbReference type="NCBI Taxonomy" id="94328"/>
    <lineage>
        <taxon>Eukaryota</taxon>
        <taxon>Viridiplantae</taxon>
        <taxon>Streptophyta</taxon>
        <taxon>Embryophyta</taxon>
        <taxon>Tracheophyta</taxon>
        <taxon>Spermatophyta</taxon>
        <taxon>Magnoliopsida</taxon>
        <taxon>Liliopsida</taxon>
        <taxon>Zingiberales</taxon>
        <taxon>Zingiberaceae</taxon>
        <taxon>Zingiber</taxon>
    </lineage>
</organism>
<keyword evidence="3" id="KW-0862">Zinc</keyword>
<dbReference type="GO" id="GO:0016020">
    <property type="term" value="C:membrane"/>
    <property type="evidence" value="ECO:0007669"/>
    <property type="project" value="TreeGrafter"/>
</dbReference>
<comment type="caution">
    <text evidence="5">The sequence shown here is derived from an EMBL/GenBank/DDBJ whole genome shotgun (WGS) entry which is preliminary data.</text>
</comment>
<dbReference type="InterPro" id="IPR013083">
    <property type="entry name" value="Znf_RING/FYVE/PHD"/>
</dbReference>
<reference evidence="5 6" key="1">
    <citation type="submission" date="2020-08" db="EMBL/GenBank/DDBJ databases">
        <title>Plant Genome Project.</title>
        <authorList>
            <person name="Zhang R.-G."/>
        </authorList>
    </citation>
    <scope>NUCLEOTIDE SEQUENCE [LARGE SCALE GENOMIC DNA]</scope>
    <source>
        <tissue evidence="5">Rhizome</tissue>
    </source>
</reference>
<dbReference type="GO" id="GO:0008270">
    <property type="term" value="F:zinc ion binding"/>
    <property type="evidence" value="ECO:0007669"/>
    <property type="project" value="UniProtKB-KW"/>
</dbReference>
<gene>
    <name evidence="5" type="ORF">ZIOFF_017411</name>
</gene>
<protein>
    <recommendedName>
        <fullName evidence="4">RING-CH-type domain-containing protein</fullName>
    </recommendedName>
</protein>
<evidence type="ECO:0000256" key="2">
    <source>
        <dbReference type="ARBA" id="ARBA00022771"/>
    </source>
</evidence>
<dbReference type="GO" id="GO:0016567">
    <property type="term" value="P:protein ubiquitination"/>
    <property type="evidence" value="ECO:0007669"/>
    <property type="project" value="TreeGrafter"/>
</dbReference>
<dbReference type="PROSITE" id="PS51292">
    <property type="entry name" value="ZF_RING_CH"/>
    <property type="match status" value="1"/>
</dbReference>
<keyword evidence="6" id="KW-1185">Reference proteome</keyword>
<keyword evidence="1" id="KW-0479">Metal-binding</keyword>
<dbReference type="Proteomes" id="UP000734854">
    <property type="component" value="Unassembled WGS sequence"/>
</dbReference>
<dbReference type="PANTHER" id="PTHR23012:SF176">
    <property type="entry name" value="OS01G0894600 PROTEIN"/>
    <property type="match status" value="1"/>
</dbReference>